<reference evidence="4" key="1">
    <citation type="submission" date="2009-08" db="EMBL/GenBank/DDBJ databases">
        <title>The complete genome of Chitinophaga pinensis DSM 2588.</title>
        <authorList>
            <consortium name="US DOE Joint Genome Institute (JGI-PGF)"/>
            <person name="Lucas S."/>
            <person name="Copeland A."/>
            <person name="Lapidus A."/>
            <person name="Glavina del Rio T."/>
            <person name="Dalin E."/>
            <person name="Tice H."/>
            <person name="Bruce D."/>
            <person name="Goodwin L."/>
            <person name="Pitluck S."/>
            <person name="Kyrpides N."/>
            <person name="Mavromatis K."/>
            <person name="Ivanova N."/>
            <person name="Mikhailova N."/>
            <person name="Sims D."/>
            <person name="Meinche L."/>
            <person name="Brettin T."/>
            <person name="Detter J.C."/>
            <person name="Han C."/>
            <person name="Larimer F."/>
            <person name="Land M."/>
            <person name="Hauser L."/>
            <person name="Markowitz V."/>
            <person name="Cheng J.-F."/>
            <person name="Hugenholtz P."/>
            <person name="Woyke T."/>
            <person name="Wu D."/>
            <person name="Spring S."/>
            <person name="Klenk H.-P."/>
            <person name="Eisen J.A."/>
        </authorList>
    </citation>
    <scope>NUCLEOTIDE SEQUENCE [LARGE SCALE GENOMIC DNA]</scope>
    <source>
        <strain evidence="4">ATCC 43595 / DSM 2588 / LMG 13176 / NBRC 15968 / NCIMB 11800 / UQM 2034</strain>
    </source>
</reference>
<dbReference type="Pfam" id="PF14581">
    <property type="entry name" value="SseB_C"/>
    <property type="match status" value="1"/>
</dbReference>
<feature type="compositionally biased region" description="Basic and acidic residues" evidence="1">
    <location>
        <begin position="1"/>
        <end position="13"/>
    </location>
</feature>
<accession>A0A979GWQ7</accession>
<gene>
    <name evidence="3" type="ordered locus">Cpin_4682</name>
</gene>
<feature type="domain" description="SseB protein C-terminal" evidence="2">
    <location>
        <begin position="34"/>
        <end position="122"/>
    </location>
</feature>
<evidence type="ECO:0000313" key="4">
    <source>
        <dbReference type="Proteomes" id="UP000002215"/>
    </source>
</evidence>
<dbReference type="EMBL" id="CP001699">
    <property type="protein sequence ID" value="ACU62119.1"/>
    <property type="molecule type" value="Genomic_DNA"/>
</dbReference>
<protein>
    <recommendedName>
        <fullName evidence="2">SseB protein C-terminal domain-containing protein</fullName>
    </recommendedName>
</protein>
<dbReference type="AlphaFoldDB" id="A0A979GWQ7"/>
<reference evidence="3 4" key="2">
    <citation type="journal article" date="2010" name="Stand. Genomic Sci.">
        <title>Complete genome sequence of Chitinophaga pinensis type strain (UQM 2034).</title>
        <authorList>
            <person name="Glavina Del Rio T."/>
            <person name="Abt B."/>
            <person name="Spring S."/>
            <person name="Lapidus A."/>
            <person name="Nolan M."/>
            <person name="Tice H."/>
            <person name="Copeland A."/>
            <person name="Cheng J.F."/>
            <person name="Chen F."/>
            <person name="Bruce D."/>
            <person name="Goodwin L."/>
            <person name="Pitluck S."/>
            <person name="Ivanova N."/>
            <person name="Mavromatis K."/>
            <person name="Mikhailova N."/>
            <person name="Pati A."/>
            <person name="Chen A."/>
            <person name="Palaniappan K."/>
            <person name="Land M."/>
            <person name="Hauser L."/>
            <person name="Chang Y.J."/>
            <person name="Jeffries C.D."/>
            <person name="Chain P."/>
            <person name="Saunders E."/>
            <person name="Detter J.C."/>
            <person name="Brettin T."/>
            <person name="Rohde M."/>
            <person name="Goker M."/>
            <person name="Bristow J."/>
            <person name="Eisen J.A."/>
            <person name="Markowitz V."/>
            <person name="Hugenholtz P."/>
            <person name="Kyrpides N.C."/>
            <person name="Klenk H.P."/>
            <person name="Lucas S."/>
        </authorList>
    </citation>
    <scope>NUCLEOTIDE SEQUENCE [LARGE SCALE GENOMIC DNA]</scope>
    <source>
        <strain evidence="4">ATCC 43595 / DSM 2588 / LMG 13176 / NBRC 15968 / NCIMB 11800 / UQM 2034</strain>
    </source>
</reference>
<proteinExistence type="predicted"/>
<evidence type="ECO:0000256" key="1">
    <source>
        <dbReference type="SAM" id="MobiDB-lite"/>
    </source>
</evidence>
<dbReference type="InterPro" id="IPR027945">
    <property type="entry name" value="SseB_C"/>
</dbReference>
<dbReference type="KEGG" id="cpi:Cpin_4682"/>
<dbReference type="Proteomes" id="UP000002215">
    <property type="component" value="Chromosome"/>
</dbReference>
<evidence type="ECO:0000259" key="2">
    <source>
        <dbReference type="Pfam" id="PF14581"/>
    </source>
</evidence>
<name>A0A979GWQ7_CHIPD</name>
<evidence type="ECO:0000313" key="3">
    <source>
        <dbReference type="EMBL" id="ACU62119.1"/>
    </source>
</evidence>
<dbReference type="RefSeq" id="WP_012792287.1">
    <property type="nucleotide sequence ID" value="NC_013132.1"/>
</dbReference>
<sequence length="236" mass="27203">MKLFDRFRKKPTESETTVPATSATTPTPLSADRNFVDDLVSYFSSEAAVTAAYFGFAYNNTSKAHILVLAIDHQGDEDSIQEITWMIKSQFMSDTEIYYTSGVTNPELTDYVRQHNLPFYHKDNSARLQQKVMKQWFDEKRFRQELIETMKDCEVFTLAHKMEDSKDLMLATYVREHGEFIPLFANAEMIARSGMVNVPDDRVIVKMTFQRILNGINPGQLFILNPATPFEAEMRI</sequence>
<organism evidence="3 4">
    <name type="scientific">Chitinophaga pinensis (strain ATCC 43595 / DSM 2588 / LMG 13176 / NBRC 15968 / NCIMB 11800 / UQM 2034)</name>
    <dbReference type="NCBI Taxonomy" id="485918"/>
    <lineage>
        <taxon>Bacteria</taxon>
        <taxon>Pseudomonadati</taxon>
        <taxon>Bacteroidota</taxon>
        <taxon>Chitinophagia</taxon>
        <taxon>Chitinophagales</taxon>
        <taxon>Chitinophagaceae</taxon>
        <taxon>Chitinophaga</taxon>
    </lineage>
</organism>
<feature type="compositionally biased region" description="Low complexity" evidence="1">
    <location>
        <begin position="14"/>
        <end position="28"/>
    </location>
</feature>
<dbReference type="OrthoDB" id="748429at2"/>
<feature type="region of interest" description="Disordered" evidence="1">
    <location>
        <begin position="1"/>
        <end position="29"/>
    </location>
</feature>